<dbReference type="PROSITE" id="PS51257">
    <property type="entry name" value="PROKAR_LIPOPROTEIN"/>
    <property type="match status" value="1"/>
</dbReference>
<dbReference type="RefSeq" id="WP_147658023.1">
    <property type="nucleotide sequence ID" value="NZ_BMFM01000001.1"/>
</dbReference>
<proteinExistence type="predicted"/>
<gene>
    <name evidence="1" type="ORF">FNA67_21010</name>
</gene>
<dbReference type="OrthoDB" id="7950865at2"/>
<organism evidence="1 2">
    <name type="scientific">Paradevosia tibetensis</name>
    <dbReference type="NCBI Taxonomy" id="1447062"/>
    <lineage>
        <taxon>Bacteria</taxon>
        <taxon>Pseudomonadati</taxon>
        <taxon>Pseudomonadota</taxon>
        <taxon>Alphaproteobacteria</taxon>
        <taxon>Hyphomicrobiales</taxon>
        <taxon>Devosiaceae</taxon>
        <taxon>Paradevosia</taxon>
    </lineage>
</organism>
<protein>
    <submittedName>
        <fullName evidence="1">Uncharacterized protein</fullName>
    </submittedName>
</protein>
<dbReference type="Gene3D" id="3.30.160.150">
    <property type="entry name" value="Lipoprotein like domain"/>
    <property type="match status" value="1"/>
</dbReference>
<reference evidence="1 2" key="1">
    <citation type="journal article" date="2015" name="Int. J. Syst. Evol. Microbiol.">
        <title>Youhaiella tibetensis gen. nov., sp. nov., isolated from subsurface sediment.</title>
        <authorList>
            <person name="Wang Y.X."/>
            <person name="Huang F.Q."/>
            <person name="Nogi Y."/>
            <person name="Pang S.J."/>
            <person name="Wang P.K."/>
            <person name="Lv J."/>
        </authorList>
    </citation>
    <scope>NUCLEOTIDE SEQUENCE [LARGE SCALE GENOMIC DNA]</scope>
    <source>
        <strain evidence="2">fig4</strain>
    </source>
</reference>
<dbReference type="Proteomes" id="UP000321062">
    <property type="component" value="Chromosome"/>
</dbReference>
<sequence length="175" mass="18384">MWSSKRAARNALVSLALLAPVLAVAGCTTLTPVYSDAAMAEAKYAFNFAQPRSRLDQIAYQELALRFQAGKPDSPLLTVSVSSGGRTLTRSATVNPVTNREAIAYGTVVITDGFGKRLFAASRNASASYQTNGQVVADTEAYRSASEQAARAVTESLRLAILAGYPGPIGLPAAQ</sequence>
<evidence type="ECO:0000313" key="1">
    <source>
        <dbReference type="EMBL" id="QEE22491.1"/>
    </source>
</evidence>
<evidence type="ECO:0000313" key="2">
    <source>
        <dbReference type="Proteomes" id="UP000321062"/>
    </source>
</evidence>
<keyword evidence="2" id="KW-1185">Reference proteome</keyword>
<dbReference type="KEGG" id="yti:FNA67_21010"/>
<dbReference type="AlphaFoldDB" id="A0A5B9DST0"/>
<name>A0A5B9DST0_9HYPH</name>
<accession>A0A5B9DST0</accession>
<dbReference type="EMBL" id="CP041690">
    <property type="protein sequence ID" value="QEE22491.1"/>
    <property type="molecule type" value="Genomic_DNA"/>
</dbReference>